<dbReference type="SUPFAM" id="SSF53850">
    <property type="entry name" value="Periplasmic binding protein-like II"/>
    <property type="match status" value="1"/>
</dbReference>
<evidence type="ECO:0000313" key="5">
    <source>
        <dbReference type="EMBL" id="VAX37243.1"/>
    </source>
</evidence>
<evidence type="ECO:0000256" key="1">
    <source>
        <dbReference type="ARBA" id="ARBA00005695"/>
    </source>
</evidence>
<dbReference type="EMBL" id="UOGJ01000122">
    <property type="protein sequence ID" value="VAX37243.1"/>
    <property type="molecule type" value="Genomic_DNA"/>
</dbReference>
<proteinExistence type="inferred from homology"/>
<accession>A0A3B1DKE1</accession>
<dbReference type="GO" id="GO:1904680">
    <property type="term" value="F:peptide transmembrane transporter activity"/>
    <property type="evidence" value="ECO:0007669"/>
    <property type="project" value="TreeGrafter"/>
</dbReference>
<dbReference type="InterPro" id="IPR030678">
    <property type="entry name" value="Peptide/Ni-bd"/>
</dbReference>
<dbReference type="InterPro" id="IPR039424">
    <property type="entry name" value="SBP_5"/>
</dbReference>
<dbReference type="Gene3D" id="3.90.76.10">
    <property type="entry name" value="Dipeptide-binding Protein, Domain 1"/>
    <property type="match status" value="1"/>
</dbReference>
<dbReference type="GO" id="GO:0042597">
    <property type="term" value="C:periplasmic space"/>
    <property type="evidence" value="ECO:0007669"/>
    <property type="project" value="UniProtKB-ARBA"/>
</dbReference>
<dbReference type="PIRSF" id="PIRSF002741">
    <property type="entry name" value="MppA"/>
    <property type="match status" value="1"/>
</dbReference>
<reference evidence="5" key="1">
    <citation type="submission" date="2018-06" db="EMBL/GenBank/DDBJ databases">
        <authorList>
            <person name="Zhirakovskaya E."/>
        </authorList>
    </citation>
    <scope>NUCLEOTIDE SEQUENCE</scope>
</reference>
<dbReference type="InterPro" id="IPR000914">
    <property type="entry name" value="SBP_5_dom"/>
</dbReference>
<comment type="similarity">
    <text evidence="1">Belongs to the bacterial solute-binding protein 5 family.</text>
</comment>
<gene>
    <name evidence="5" type="ORF">MNBD_UNCLBAC01-964</name>
</gene>
<dbReference type="Gene3D" id="3.40.190.10">
    <property type="entry name" value="Periplasmic binding protein-like II"/>
    <property type="match status" value="1"/>
</dbReference>
<dbReference type="CDD" id="cd00995">
    <property type="entry name" value="PBP2_NikA_DppA_OppA_like"/>
    <property type="match status" value="1"/>
</dbReference>
<keyword evidence="2" id="KW-0813">Transport</keyword>
<dbReference type="Gene3D" id="3.10.105.10">
    <property type="entry name" value="Dipeptide-binding Protein, Domain 3"/>
    <property type="match status" value="1"/>
</dbReference>
<dbReference type="PANTHER" id="PTHR30290:SF9">
    <property type="entry name" value="OLIGOPEPTIDE-BINDING PROTEIN APPA"/>
    <property type="match status" value="1"/>
</dbReference>
<name>A0A3B1DKE1_9ZZZZ</name>
<dbReference type="AlphaFoldDB" id="A0A3B1DKE1"/>
<dbReference type="GO" id="GO:0043190">
    <property type="term" value="C:ATP-binding cassette (ABC) transporter complex"/>
    <property type="evidence" value="ECO:0007669"/>
    <property type="project" value="InterPro"/>
</dbReference>
<protein>
    <submittedName>
        <fullName evidence="5">Oligopeptide ABC transporter, periplasmic oligopeptide-binding protein OppA (TC 3.A.1.5.1)</fullName>
    </submittedName>
</protein>
<feature type="domain" description="Solute-binding protein family 5" evidence="4">
    <location>
        <begin position="72"/>
        <end position="457"/>
    </location>
</feature>
<keyword evidence="3" id="KW-0732">Signal</keyword>
<dbReference type="Pfam" id="PF00496">
    <property type="entry name" value="SBP_bac_5"/>
    <property type="match status" value="1"/>
</dbReference>
<dbReference type="GO" id="GO:0015833">
    <property type="term" value="P:peptide transport"/>
    <property type="evidence" value="ECO:0007669"/>
    <property type="project" value="TreeGrafter"/>
</dbReference>
<evidence type="ECO:0000256" key="2">
    <source>
        <dbReference type="ARBA" id="ARBA00022448"/>
    </source>
</evidence>
<sequence length="543" mass="63269">MIISSSSILFSKNSHARNKTKKIKPTYGGTLVWGTANPPTRINPVLTSHSVSSALLALIFDALVRIDSNGDVVPGLAESWDISEDGLLYTFHLNQNVRFHDGKELTAEDIKFTYDLINDPKNNSHWRTNTELIDNWKVLNKYTIQLTLIKPFPQILRKLIREIIPKHLFDNKNLHTNFYNYNPIGSGPFRFKSWNKETDQIELIANLNYFERRPYLDNIIIKTYADAAKLWIALMKEEVDFVKFISRRDFLVLDKDAFFKTYRIPLEMYYAILYNPQDPIFHDKELRKAIAHGINKQEIMKAINMYGAESTGPFHPKSIGFNPDVKPLEYNPYKARMMLMHRRWRDVYTGSVPKNRVEAYGGSDTHGGEYGIRRKGAQDLELKLLVDATSEMKVRMAIAIRQNLAHIGIKTTFLRYHNISELTPEYLKKHKPQAWLRRFQAFKSETSHSAKDWYSSSTEFGKLWHYKNETVDLLFQQARTMQNQNESAKIYQHIHKIIYADQPACFLFFPTSFHAVTANLKNTDAFFNIYMPGRTIKDWYIAN</sequence>
<evidence type="ECO:0000259" key="4">
    <source>
        <dbReference type="Pfam" id="PF00496"/>
    </source>
</evidence>
<organism evidence="5">
    <name type="scientific">hydrothermal vent metagenome</name>
    <dbReference type="NCBI Taxonomy" id="652676"/>
    <lineage>
        <taxon>unclassified sequences</taxon>
        <taxon>metagenomes</taxon>
        <taxon>ecological metagenomes</taxon>
    </lineage>
</organism>
<dbReference type="PANTHER" id="PTHR30290">
    <property type="entry name" value="PERIPLASMIC BINDING COMPONENT OF ABC TRANSPORTER"/>
    <property type="match status" value="1"/>
</dbReference>
<evidence type="ECO:0000256" key="3">
    <source>
        <dbReference type="ARBA" id="ARBA00022729"/>
    </source>
</evidence>